<keyword evidence="3" id="KW-1185">Reference proteome</keyword>
<dbReference type="OrthoDB" id="6626525at2759"/>
<accession>A0A9P0H8J3</accession>
<protein>
    <submittedName>
        <fullName evidence="2">Uncharacterized protein</fullName>
    </submittedName>
</protein>
<dbReference type="AlphaFoldDB" id="A0A9P0H8J3"/>
<dbReference type="EMBL" id="OV725079">
    <property type="protein sequence ID" value="CAH1397251.1"/>
    <property type="molecule type" value="Genomic_DNA"/>
</dbReference>
<proteinExistence type="predicted"/>
<feature type="compositionally biased region" description="Acidic residues" evidence="1">
    <location>
        <begin position="97"/>
        <end position="107"/>
    </location>
</feature>
<feature type="region of interest" description="Disordered" evidence="1">
    <location>
        <begin position="1"/>
        <end position="20"/>
    </location>
</feature>
<gene>
    <name evidence="2" type="ORF">NEZAVI_LOCUS7114</name>
</gene>
<dbReference type="Proteomes" id="UP001152798">
    <property type="component" value="Chromosome 3"/>
</dbReference>
<evidence type="ECO:0000256" key="1">
    <source>
        <dbReference type="SAM" id="MobiDB-lite"/>
    </source>
</evidence>
<name>A0A9P0H8J3_NEZVI</name>
<sequence length="184" mass="20534">MTQPVISSGRQEHSSRSSLPQCITLLVRETALHEFAVLVSETEDSSSSSSCSASDSEEEVQTVRRGFSNPNYPGFSHLAHELRGDFDNNNNSNGNNNEEEELEENLTLDDGKEVDWINRVEGCQVKDIYRRSKLDLGEVKESNMAVRASGKREKTEINNSLKRGKGKDSGRSPRSYANLLNNKI</sequence>
<evidence type="ECO:0000313" key="3">
    <source>
        <dbReference type="Proteomes" id="UP001152798"/>
    </source>
</evidence>
<reference evidence="2" key="1">
    <citation type="submission" date="2022-01" db="EMBL/GenBank/DDBJ databases">
        <authorList>
            <person name="King R."/>
        </authorList>
    </citation>
    <scope>NUCLEOTIDE SEQUENCE</scope>
</reference>
<feature type="region of interest" description="Disordered" evidence="1">
    <location>
        <begin position="142"/>
        <end position="184"/>
    </location>
</feature>
<feature type="compositionally biased region" description="Low complexity" evidence="1">
    <location>
        <begin position="45"/>
        <end position="54"/>
    </location>
</feature>
<feature type="region of interest" description="Disordered" evidence="1">
    <location>
        <begin position="41"/>
        <end position="107"/>
    </location>
</feature>
<evidence type="ECO:0000313" key="2">
    <source>
        <dbReference type="EMBL" id="CAH1397251.1"/>
    </source>
</evidence>
<organism evidence="2 3">
    <name type="scientific">Nezara viridula</name>
    <name type="common">Southern green stink bug</name>
    <name type="synonym">Cimex viridulus</name>
    <dbReference type="NCBI Taxonomy" id="85310"/>
    <lineage>
        <taxon>Eukaryota</taxon>
        <taxon>Metazoa</taxon>
        <taxon>Ecdysozoa</taxon>
        <taxon>Arthropoda</taxon>
        <taxon>Hexapoda</taxon>
        <taxon>Insecta</taxon>
        <taxon>Pterygota</taxon>
        <taxon>Neoptera</taxon>
        <taxon>Paraneoptera</taxon>
        <taxon>Hemiptera</taxon>
        <taxon>Heteroptera</taxon>
        <taxon>Panheteroptera</taxon>
        <taxon>Pentatomomorpha</taxon>
        <taxon>Pentatomoidea</taxon>
        <taxon>Pentatomidae</taxon>
        <taxon>Pentatominae</taxon>
        <taxon>Nezara</taxon>
    </lineage>
</organism>